<dbReference type="GO" id="GO:0006352">
    <property type="term" value="P:DNA-templated transcription initiation"/>
    <property type="evidence" value="ECO:0007669"/>
    <property type="project" value="InterPro"/>
</dbReference>
<sequence length="132" mass="14318">MLDVDGTPGDRDRLSLLYVIYNARLVRHLRARLGTRWESAEDIAQATWVLVAERLAKCGVADDEAFGWIAELARAATLAHMRGTRSETTTDFTSLAAGLLLPTVPSAEDEALANTVVLAMLDQEPTPLKVAA</sequence>
<evidence type="ECO:0000313" key="1">
    <source>
        <dbReference type="EMBL" id="XDV65282.1"/>
    </source>
</evidence>
<accession>A0AB39Y5J4</accession>
<reference evidence="1" key="1">
    <citation type="submission" date="2024-08" db="EMBL/GenBank/DDBJ databases">
        <authorList>
            <person name="Yu S.T."/>
        </authorList>
    </citation>
    <scope>NUCLEOTIDE SEQUENCE</scope>
    <source>
        <strain evidence="1">R33</strain>
    </source>
</reference>
<dbReference type="Gene3D" id="1.10.1740.10">
    <property type="match status" value="1"/>
</dbReference>
<dbReference type="GO" id="GO:0003700">
    <property type="term" value="F:DNA-binding transcription factor activity"/>
    <property type="evidence" value="ECO:0007669"/>
    <property type="project" value="InterPro"/>
</dbReference>
<proteinExistence type="predicted"/>
<name>A0AB39Y5J4_9ACTN</name>
<dbReference type="InterPro" id="IPR013325">
    <property type="entry name" value="RNA_pol_sigma_r2"/>
</dbReference>
<dbReference type="AlphaFoldDB" id="A0AB39Y5J4"/>
<dbReference type="EMBL" id="CP165727">
    <property type="protein sequence ID" value="XDV65282.1"/>
    <property type="molecule type" value="Genomic_DNA"/>
</dbReference>
<dbReference type="RefSeq" id="WP_369778324.1">
    <property type="nucleotide sequence ID" value="NZ_CP165727.1"/>
</dbReference>
<gene>
    <name evidence="1" type="ORF">AB5J51_21145</name>
</gene>
<organism evidence="1">
    <name type="scientific">Streptomyces sp. R33</name>
    <dbReference type="NCBI Taxonomy" id="3238629"/>
    <lineage>
        <taxon>Bacteria</taxon>
        <taxon>Bacillati</taxon>
        <taxon>Actinomycetota</taxon>
        <taxon>Actinomycetes</taxon>
        <taxon>Kitasatosporales</taxon>
        <taxon>Streptomycetaceae</taxon>
        <taxon>Streptomyces</taxon>
    </lineage>
</organism>
<protein>
    <submittedName>
        <fullName evidence="1">RNA polymerase sigma factor</fullName>
    </submittedName>
</protein>
<dbReference type="SUPFAM" id="SSF88946">
    <property type="entry name" value="Sigma2 domain of RNA polymerase sigma factors"/>
    <property type="match status" value="1"/>
</dbReference>